<comment type="caution">
    <text evidence="2">The sequence shown here is derived from an EMBL/GenBank/DDBJ whole genome shotgun (WGS) entry which is preliminary data.</text>
</comment>
<dbReference type="Proteomes" id="UP000324282">
    <property type="component" value="Unassembled WGS sequence"/>
</dbReference>
<accession>A0A5S5B684</accession>
<keyword evidence="1" id="KW-0732">Signal</keyword>
<feature type="signal peptide" evidence="1">
    <location>
        <begin position="1"/>
        <end position="23"/>
    </location>
</feature>
<sequence>MLIKKSLRALLLGCSLLSATCWADVAPLEIMNMAGLQRSLGQIVAKDYLMIGAGVKVDEATKQRAASLALFEDHHAQLKAAAPSDAIRVALNDVERTWADYRALAASTPDKAQAPLVLAKAEELVRQTQHVTDLFEQHNGDVASHSINRSGWNRVLTQRTAMFYMARAWGVQDPALEKDFATSVEEFGAIMAELQASDAPSQEIAEALRKTDARWKFASKAFTSKQFVPTIVAVNAESMFRQLNEMTRLYAGLHDNRL</sequence>
<name>A0A5S5B684_STUST</name>
<protein>
    <submittedName>
        <fullName evidence="2">PilJ/NarX-like methyl-accepting chemotaxis transducer</fullName>
    </submittedName>
</protein>
<dbReference type="AlphaFoldDB" id="A0A5S5B684"/>
<organism evidence="2 3">
    <name type="scientific">Stutzerimonas stutzeri</name>
    <name type="common">Pseudomonas stutzeri</name>
    <dbReference type="NCBI Taxonomy" id="316"/>
    <lineage>
        <taxon>Bacteria</taxon>
        <taxon>Pseudomonadati</taxon>
        <taxon>Pseudomonadota</taxon>
        <taxon>Gammaproteobacteria</taxon>
        <taxon>Pseudomonadales</taxon>
        <taxon>Pseudomonadaceae</taxon>
        <taxon>Stutzerimonas</taxon>
    </lineage>
</organism>
<gene>
    <name evidence="2" type="ORF">A9A72_124596</name>
</gene>
<evidence type="ECO:0000313" key="3">
    <source>
        <dbReference type="Proteomes" id="UP000324282"/>
    </source>
</evidence>
<feature type="chain" id="PRO_5024283169" evidence="1">
    <location>
        <begin position="24"/>
        <end position="258"/>
    </location>
</feature>
<dbReference type="EMBL" id="VNHQ01000014">
    <property type="protein sequence ID" value="TYP61846.1"/>
    <property type="molecule type" value="Genomic_DNA"/>
</dbReference>
<proteinExistence type="predicted"/>
<evidence type="ECO:0000313" key="2">
    <source>
        <dbReference type="EMBL" id="TYP61846.1"/>
    </source>
</evidence>
<reference evidence="2 3" key="1">
    <citation type="submission" date="2019-07" db="EMBL/GenBank/DDBJ databases">
        <title>Deep subsurface shale carbon reservoir microbial communities from Ohio and West Virginia, USA.</title>
        <authorList>
            <person name="Wrighton K."/>
        </authorList>
    </citation>
    <scope>NUCLEOTIDE SEQUENCE [LARGE SCALE GENOMIC DNA]</scope>
    <source>
        <strain evidence="2 3">NP_8Ht</strain>
    </source>
</reference>
<evidence type="ECO:0000256" key="1">
    <source>
        <dbReference type="SAM" id="SignalP"/>
    </source>
</evidence>